<dbReference type="Pfam" id="PF04020">
    <property type="entry name" value="Phage_holin_4_2"/>
    <property type="match status" value="1"/>
</dbReference>
<protein>
    <submittedName>
        <fullName evidence="2">Phage holin family protein</fullName>
    </submittedName>
</protein>
<keyword evidence="3" id="KW-1185">Reference proteome</keyword>
<keyword evidence="1" id="KW-1133">Transmembrane helix</keyword>
<gene>
    <name evidence="2" type="ORF">L1785_04825</name>
</gene>
<sequence length="135" mass="14693">MKILVRIAVTAAAIGLSAWLLADHLNVVSNGTMLGTILATLAVAVVYGLVNLIVKPIVQLLSLPLFILTLGLFTLVVNAFMLWLTTVIANQHWFSDQPNWGLEVNGGFWWFVLGALVISVVQMILNAVLPDRVTE</sequence>
<evidence type="ECO:0000313" key="3">
    <source>
        <dbReference type="Proteomes" id="UP001165405"/>
    </source>
</evidence>
<feature type="transmembrane region" description="Helical" evidence="1">
    <location>
        <begin position="108"/>
        <end position="129"/>
    </location>
</feature>
<dbReference type="PANTHER" id="PTHR37309">
    <property type="entry name" value="SLR0284 PROTEIN"/>
    <property type="match status" value="1"/>
</dbReference>
<dbReference type="PANTHER" id="PTHR37309:SF1">
    <property type="entry name" value="SLR0284 PROTEIN"/>
    <property type="match status" value="1"/>
</dbReference>
<reference evidence="2" key="1">
    <citation type="submission" date="2022-01" db="EMBL/GenBank/DDBJ databases">
        <title>Antribacter sp. nov., isolated from Guizhou of China.</title>
        <authorList>
            <person name="Chengliang C."/>
            <person name="Ya Z."/>
        </authorList>
    </citation>
    <scope>NUCLEOTIDE SEQUENCE</scope>
    <source>
        <strain evidence="2">KLBMP 9083</strain>
    </source>
</reference>
<name>A0AA41U5R6_9MICO</name>
<feature type="transmembrane region" description="Helical" evidence="1">
    <location>
        <begin position="32"/>
        <end position="53"/>
    </location>
</feature>
<evidence type="ECO:0000256" key="1">
    <source>
        <dbReference type="SAM" id="Phobius"/>
    </source>
</evidence>
<organism evidence="2 3">
    <name type="scientific">Antribacter soli</name>
    <dbReference type="NCBI Taxonomy" id="2910976"/>
    <lineage>
        <taxon>Bacteria</taxon>
        <taxon>Bacillati</taxon>
        <taxon>Actinomycetota</taxon>
        <taxon>Actinomycetes</taxon>
        <taxon>Micrococcales</taxon>
        <taxon>Promicromonosporaceae</taxon>
        <taxon>Antribacter</taxon>
    </lineage>
</organism>
<dbReference type="AlphaFoldDB" id="A0AA41U5R6"/>
<comment type="caution">
    <text evidence="2">The sequence shown here is derived from an EMBL/GenBank/DDBJ whole genome shotgun (WGS) entry which is preliminary data.</text>
</comment>
<keyword evidence="1" id="KW-0812">Transmembrane</keyword>
<dbReference type="RefSeq" id="WP_236088073.1">
    <property type="nucleotide sequence ID" value="NZ_JAKGSG010000020.1"/>
</dbReference>
<evidence type="ECO:0000313" key="2">
    <source>
        <dbReference type="EMBL" id="MCF4120298.1"/>
    </source>
</evidence>
<feature type="transmembrane region" description="Helical" evidence="1">
    <location>
        <begin position="65"/>
        <end position="88"/>
    </location>
</feature>
<accession>A0AA41U5R6</accession>
<dbReference type="EMBL" id="JAKGSG010000020">
    <property type="protein sequence ID" value="MCF4120298.1"/>
    <property type="molecule type" value="Genomic_DNA"/>
</dbReference>
<dbReference type="InterPro" id="IPR007165">
    <property type="entry name" value="Phage_holin_4_2"/>
</dbReference>
<proteinExistence type="predicted"/>
<dbReference type="Proteomes" id="UP001165405">
    <property type="component" value="Unassembled WGS sequence"/>
</dbReference>
<keyword evidence="1" id="KW-0472">Membrane</keyword>